<gene>
    <name evidence="1" type="ORF">FOTG_16744</name>
</gene>
<proteinExistence type="predicted"/>
<accession>X0L1P5</accession>
<organism evidence="1">
    <name type="scientific">Fusarium oxysporum f. sp. vasinfectum 25433</name>
    <dbReference type="NCBI Taxonomy" id="1089449"/>
    <lineage>
        <taxon>Eukaryota</taxon>
        <taxon>Fungi</taxon>
        <taxon>Dikarya</taxon>
        <taxon>Ascomycota</taxon>
        <taxon>Pezizomycotina</taxon>
        <taxon>Sordariomycetes</taxon>
        <taxon>Hypocreomycetidae</taxon>
        <taxon>Hypocreales</taxon>
        <taxon>Nectriaceae</taxon>
        <taxon>Fusarium</taxon>
        <taxon>Fusarium oxysporum species complex</taxon>
    </lineage>
</organism>
<evidence type="ECO:0000313" key="1">
    <source>
        <dbReference type="EMBL" id="EXM14871.1"/>
    </source>
</evidence>
<protein>
    <submittedName>
        <fullName evidence="1">Uncharacterized protein</fullName>
    </submittedName>
</protein>
<dbReference type="EMBL" id="JH658041">
    <property type="protein sequence ID" value="EXM14871.1"/>
    <property type="molecule type" value="Genomic_DNA"/>
</dbReference>
<reference evidence="1" key="2">
    <citation type="submission" date="2012-05" db="EMBL/GenBank/DDBJ databases">
        <title>The Genome Annotation of Fusarium oxysporum Cotton.</title>
        <authorList>
            <consortium name="The Broad Institute Genomics Platform"/>
            <person name="Ma L.-J."/>
            <person name="Corby-Kistler H."/>
            <person name="Broz K."/>
            <person name="Gale L.R."/>
            <person name="Jonkers W."/>
            <person name="O'Donnell K."/>
            <person name="Ploetz R."/>
            <person name="Steinberg C."/>
            <person name="Schwartz D.C."/>
            <person name="VanEtten H."/>
            <person name="Zhou S."/>
            <person name="Young S.K."/>
            <person name="Zeng Q."/>
            <person name="Gargeya S."/>
            <person name="Fitzgerald M."/>
            <person name="Abouelleil A."/>
            <person name="Alvarado L."/>
            <person name="Chapman S.B."/>
            <person name="Gainer-Dewar J."/>
            <person name="Goldberg J."/>
            <person name="Griggs A."/>
            <person name="Gujja S."/>
            <person name="Hansen M."/>
            <person name="Howarth C."/>
            <person name="Imamovic A."/>
            <person name="Ireland A."/>
            <person name="Larimer J."/>
            <person name="McCowan C."/>
            <person name="Murphy C."/>
            <person name="Pearson M."/>
            <person name="Poon T.W."/>
            <person name="Priest M."/>
            <person name="Roberts A."/>
            <person name="Saif S."/>
            <person name="Shea T."/>
            <person name="Sykes S."/>
            <person name="Wortman J."/>
            <person name="Nusbaum C."/>
            <person name="Birren B."/>
        </authorList>
    </citation>
    <scope>NUCLEOTIDE SEQUENCE</scope>
    <source>
        <strain evidence="1">25433</strain>
    </source>
</reference>
<dbReference type="Proteomes" id="UP000030701">
    <property type="component" value="Unassembled WGS sequence"/>
</dbReference>
<dbReference type="OrthoDB" id="5106416at2759"/>
<reference evidence="1" key="1">
    <citation type="submission" date="2011-11" db="EMBL/GenBank/DDBJ databases">
        <title>The Genome Sequence of Fusarium oxysporum Cotton.</title>
        <authorList>
            <consortium name="The Broad Institute Genome Sequencing Platform"/>
            <person name="Ma L.-J."/>
            <person name="Gale L.R."/>
            <person name="Schwartz D.C."/>
            <person name="Zhou S."/>
            <person name="Corby-Kistler H."/>
            <person name="Young S.K."/>
            <person name="Zeng Q."/>
            <person name="Gargeya S."/>
            <person name="Fitzgerald M."/>
            <person name="Haas B."/>
            <person name="Abouelleil A."/>
            <person name="Alvarado L."/>
            <person name="Arachchi H.M."/>
            <person name="Berlin A."/>
            <person name="Brown A."/>
            <person name="Chapman S.B."/>
            <person name="Chen Z."/>
            <person name="Dunbar C."/>
            <person name="Freedman E."/>
            <person name="Gearin G."/>
            <person name="Goldberg J."/>
            <person name="Griggs A."/>
            <person name="Gujja S."/>
            <person name="Heiman D."/>
            <person name="Howarth C."/>
            <person name="Larson L."/>
            <person name="Lui A."/>
            <person name="MacDonald P.J.P."/>
            <person name="Montmayeur A."/>
            <person name="Murphy C."/>
            <person name="Neiman D."/>
            <person name="Pearson M."/>
            <person name="Priest M."/>
            <person name="Roberts A."/>
            <person name="Saif S."/>
            <person name="Shea T."/>
            <person name="Shenoy N."/>
            <person name="Sisk P."/>
            <person name="Stolte C."/>
            <person name="Sykes S."/>
            <person name="Wortman J."/>
            <person name="Nusbaum C."/>
            <person name="Birren B."/>
        </authorList>
    </citation>
    <scope>NUCLEOTIDE SEQUENCE [LARGE SCALE GENOMIC DNA]</scope>
    <source>
        <strain evidence="1">25433</strain>
    </source>
</reference>
<dbReference type="AlphaFoldDB" id="X0L1P5"/>
<dbReference type="HOGENOM" id="CLU_042299_2_0_1"/>
<sequence>MTDLLNEKTDGFMIDTQLPEEVRESIRNANFAGKPLNAVDWSALPGSDGSVTFQLSRPLINEESDEEEEEEEEILPVIDVACLDELEMPSSLPCLPNELSTSPLHSLPSTPCPYQHHTQLHDSLRDLIREERTAAESSHRATEDANTL</sequence>
<name>X0L1P5_FUSOX</name>